<reference evidence="2" key="1">
    <citation type="submission" date="2022-10" db="EMBL/GenBank/DDBJ databases">
        <title>Culturing micro-colonial fungi from biological soil crusts in the Mojave desert and describing Neophaeococcomyces mojavensis, and introducing the new genera and species Taxawa tesnikishii.</title>
        <authorList>
            <person name="Kurbessoian T."/>
            <person name="Stajich J.E."/>
        </authorList>
    </citation>
    <scope>NUCLEOTIDE SEQUENCE</scope>
    <source>
        <strain evidence="2">TK_35</strain>
    </source>
</reference>
<comment type="caution">
    <text evidence="2">The sequence shown here is derived from an EMBL/GenBank/DDBJ whole genome shotgun (WGS) entry which is preliminary data.</text>
</comment>
<evidence type="ECO:0000256" key="1">
    <source>
        <dbReference type="SAM" id="MobiDB-lite"/>
    </source>
</evidence>
<name>A0AA38XUT8_9EURO</name>
<dbReference type="Proteomes" id="UP001172681">
    <property type="component" value="Unassembled WGS sequence"/>
</dbReference>
<evidence type="ECO:0000313" key="3">
    <source>
        <dbReference type="Proteomes" id="UP001172681"/>
    </source>
</evidence>
<keyword evidence="3" id="KW-1185">Reference proteome</keyword>
<sequence>MEAVLDLLKCSICPKEPSFSDVSHLLTHVSSKGHLSHLHKLQVRSHQELEAGLLLANYNTWYDQHDLARLLSERMVLKQVKKAGRKKMATEQGAYVAESRTSVQPLQDQVIQSRRGAESRGQRQKRAPRPRRSKAVVNDDSDFDYSPIKRSSRPKPRRSQAASPAIGNPYVNDDAAVLQGPQPLATPEHSKLKGTIWPGMDLFDAATDEMKRKRNQKKDGSVVRHMQRLAALVEPTEVVYSPSGNMMKARHIDDLEDASSLIDGESPVPKTKQGRPRKRQPLAERDTNAPRLVKRKPRKSPSKKRARQELDQSIPPLPYLPSSSTGESYVLGSRLFQMEDDEEDWKPMVGNGLRKKRSSQFTIFDDGSPGYGPATPTDQRRNPLQAAPPSYLNSGRPQLPTISTPWLQPQHQAGVQYASLCNVYRPMSRDAQAFYDTGNSKENDLPFTSIQPDYRTMAANPLSWISPVRDGISLTNPSESPFSNFFGVLPMGALHEDPFVSTKNPLVEPLEPFDQGLLSPDTKMAQSLLQNTIDDEDSKPQIDALAASTH</sequence>
<gene>
    <name evidence="2" type="ORF">H2204_011141</name>
</gene>
<dbReference type="EMBL" id="JAPDRN010000099">
    <property type="protein sequence ID" value="KAJ9623739.1"/>
    <property type="molecule type" value="Genomic_DNA"/>
</dbReference>
<feature type="region of interest" description="Disordered" evidence="1">
    <location>
        <begin position="350"/>
        <end position="398"/>
    </location>
</feature>
<organism evidence="2 3">
    <name type="scientific">Knufia peltigerae</name>
    <dbReference type="NCBI Taxonomy" id="1002370"/>
    <lineage>
        <taxon>Eukaryota</taxon>
        <taxon>Fungi</taxon>
        <taxon>Dikarya</taxon>
        <taxon>Ascomycota</taxon>
        <taxon>Pezizomycotina</taxon>
        <taxon>Eurotiomycetes</taxon>
        <taxon>Chaetothyriomycetidae</taxon>
        <taxon>Chaetothyriales</taxon>
        <taxon>Trichomeriaceae</taxon>
        <taxon>Knufia</taxon>
    </lineage>
</organism>
<proteinExistence type="predicted"/>
<accession>A0AA38XUT8</accession>
<feature type="compositionally biased region" description="Basic residues" evidence="1">
    <location>
        <begin position="292"/>
        <end position="306"/>
    </location>
</feature>
<protein>
    <submittedName>
        <fullName evidence="2">Uncharacterized protein</fullName>
    </submittedName>
</protein>
<feature type="compositionally biased region" description="Basic residues" evidence="1">
    <location>
        <begin position="122"/>
        <end position="134"/>
    </location>
</feature>
<feature type="region of interest" description="Disordered" evidence="1">
    <location>
        <begin position="257"/>
        <end position="325"/>
    </location>
</feature>
<feature type="compositionally biased region" description="Polar residues" evidence="1">
    <location>
        <begin position="99"/>
        <end position="112"/>
    </location>
</feature>
<evidence type="ECO:0000313" key="2">
    <source>
        <dbReference type="EMBL" id="KAJ9623739.1"/>
    </source>
</evidence>
<feature type="region of interest" description="Disordered" evidence="1">
    <location>
        <begin position="94"/>
        <end position="174"/>
    </location>
</feature>
<dbReference type="AlphaFoldDB" id="A0AA38XUT8"/>